<organism evidence="1">
    <name type="scientific">marine sediment metagenome</name>
    <dbReference type="NCBI Taxonomy" id="412755"/>
    <lineage>
        <taxon>unclassified sequences</taxon>
        <taxon>metagenomes</taxon>
        <taxon>ecological metagenomes</taxon>
    </lineage>
</organism>
<reference evidence="1" key="1">
    <citation type="journal article" date="2014" name="Front. Microbiol.">
        <title>High frequency of phylogenetically diverse reductive dehalogenase-homologous genes in deep subseafloor sedimentary metagenomes.</title>
        <authorList>
            <person name="Kawai M."/>
            <person name="Futagami T."/>
            <person name="Toyoda A."/>
            <person name="Takaki Y."/>
            <person name="Nishi S."/>
            <person name="Hori S."/>
            <person name="Arai W."/>
            <person name="Tsubouchi T."/>
            <person name="Morono Y."/>
            <person name="Uchiyama I."/>
            <person name="Ito T."/>
            <person name="Fujiyama A."/>
            <person name="Inagaki F."/>
            <person name="Takami H."/>
        </authorList>
    </citation>
    <scope>NUCLEOTIDE SEQUENCE</scope>
    <source>
        <strain evidence="1">Expedition CK06-06</strain>
    </source>
</reference>
<protein>
    <submittedName>
        <fullName evidence="1">Uncharacterized protein</fullName>
    </submittedName>
</protein>
<proteinExistence type="predicted"/>
<name>X1UF33_9ZZZZ</name>
<feature type="non-terminal residue" evidence="1">
    <location>
        <position position="89"/>
    </location>
</feature>
<gene>
    <name evidence="1" type="ORF">S12H4_44725</name>
</gene>
<accession>X1UF33</accession>
<dbReference type="AlphaFoldDB" id="X1UF33"/>
<comment type="caution">
    <text evidence="1">The sequence shown here is derived from an EMBL/GenBank/DDBJ whole genome shotgun (WGS) entry which is preliminary data.</text>
</comment>
<sequence length="89" mass="10238">MSELGPVSQAIMDYVQSKTGYIQIFRMVHAVSRRTGESHSSKWYFRQLVCLALEGRIEAKVSRTGDKVAFKFRRLQENGLEGLQEIEDE</sequence>
<evidence type="ECO:0000313" key="1">
    <source>
        <dbReference type="EMBL" id="GAJ16149.1"/>
    </source>
</evidence>
<dbReference type="EMBL" id="BARW01027582">
    <property type="protein sequence ID" value="GAJ16149.1"/>
    <property type="molecule type" value="Genomic_DNA"/>
</dbReference>